<sequence>MSAVHPMSSNDECNVINDDLFRVDNSTDCDSTDGPITDDDIPDGYITDFDVPDDDDTSFGIYDDAINYDPIQDHSTKLRYLLDWMARVTSGLLKTNVPMEHVPQLQKDILSVIMRGDCADIISLIPGYLILNHHPHLISIQLVNELNHDSLERMATTSMHIERVVAIEYSRSIHIFGFETWFFNR</sequence>
<dbReference type="AlphaFoldDB" id="A0A1L7WAW9"/>
<reference evidence="2" key="1">
    <citation type="journal article" date="2016" name="Genome Biol. Evol.">
        <title>Comparative 'omics' of the Fusarium fujikuroi species complex highlights differences in genetic potential and metabolite synthesis.</title>
        <authorList>
            <person name="Niehaus E.-M."/>
            <person name="Muensterkoetter M."/>
            <person name="Proctor R.H."/>
            <person name="Brown D.W."/>
            <person name="Sharon A."/>
            <person name="Idan Y."/>
            <person name="Oren-Young L."/>
            <person name="Sieber C.M."/>
            <person name="Novak O."/>
            <person name="Pencik A."/>
            <person name="Tarkowska D."/>
            <person name="Hromadova K."/>
            <person name="Freeman S."/>
            <person name="Maymon M."/>
            <person name="Elazar M."/>
            <person name="Youssef S.A."/>
            <person name="El-Shabrawy E.S.M."/>
            <person name="Shalaby A.B.A."/>
            <person name="Houterman P."/>
            <person name="Brock N.L."/>
            <person name="Burkhardt I."/>
            <person name="Tsavkelova E.A."/>
            <person name="Dickschat J.S."/>
            <person name="Galuszka P."/>
            <person name="Gueldener U."/>
            <person name="Tudzynski B."/>
        </authorList>
    </citation>
    <scope>NUCLEOTIDE SEQUENCE [LARGE SCALE GENOMIC DNA]</scope>
    <source>
        <strain evidence="2">ET1</strain>
    </source>
</reference>
<evidence type="ECO:0000313" key="2">
    <source>
        <dbReference type="Proteomes" id="UP000183971"/>
    </source>
</evidence>
<dbReference type="GeneID" id="42059647"/>
<dbReference type="EMBL" id="FJOF01000018">
    <property type="protein sequence ID" value="CZR49733.1"/>
    <property type="molecule type" value="Genomic_DNA"/>
</dbReference>
<name>A0A1L7WAW9_FUSPR</name>
<keyword evidence="2" id="KW-1185">Reference proteome</keyword>
<protein>
    <submittedName>
        <fullName evidence="1">Uncharacterized protein</fullName>
    </submittedName>
</protein>
<gene>
    <name evidence="1" type="ORF">FPRO_14790</name>
</gene>
<proteinExistence type="predicted"/>
<comment type="caution">
    <text evidence="1">The sequence shown here is derived from an EMBL/GenBank/DDBJ whole genome shotgun (WGS) entry which is preliminary data.</text>
</comment>
<dbReference type="RefSeq" id="XP_031090231.1">
    <property type="nucleotide sequence ID" value="XM_031225031.1"/>
</dbReference>
<accession>A0A1L7WAW9</accession>
<dbReference type="VEuPathDB" id="FungiDB:FPRO_14790"/>
<evidence type="ECO:0000313" key="1">
    <source>
        <dbReference type="EMBL" id="CZR49733.1"/>
    </source>
</evidence>
<dbReference type="Proteomes" id="UP000183971">
    <property type="component" value="Unassembled WGS sequence"/>
</dbReference>
<organism evidence="1 2">
    <name type="scientific">Fusarium proliferatum (strain ET1)</name>
    <name type="common">Orchid endophyte fungus</name>
    <dbReference type="NCBI Taxonomy" id="1227346"/>
    <lineage>
        <taxon>Eukaryota</taxon>
        <taxon>Fungi</taxon>
        <taxon>Dikarya</taxon>
        <taxon>Ascomycota</taxon>
        <taxon>Pezizomycotina</taxon>
        <taxon>Sordariomycetes</taxon>
        <taxon>Hypocreomycetidae</taxon>
        <taxon>Hypocreales</taxon>
        <taxon>Nectriaceae</taxon>
        <taxon>Fusarium</taxon>
        <taxon>Fusarium fujikuroi species complex</taxon>
    </lineage>
</organism>